<gene>
    <name evidence="2" type="ORF">DM860_000335</name>
</gene>
<evidence type="ECO:0000313" key="2">
    <source>
        <dbReference type="EMBL" id="RAL37641.1"/>
    </source>
</evidence>
<name>A0A328CZ91_9ASTE</name>
<feature type="compositionally biased region" description="Basic residues" evidence="1">
    <location>
        <begin position="165"/>
        <end position="179"/>
    </location>
</feature>
<dbReference type="AlphaFoldDB" id="A0A328CZ91"/>
<feature type="region of interest" description="Disordered" evidence="1">
    <location>
        <begin position="165"/>
        <end position="186"/>
    </location>
</feature>
<comment type="caution">
    <text evidence="2">The sequence shown here is derived from an EMBL/GenBank/DDBJ whole genome shotgun (WGS) entry which is preliminary data.</text>
</comment>
<keyword evidence="3" id="KW-1185">Reference proteome</keyword>
<proteinExistence type="predicted"/>
<accession>A0A328CZ91</accession>
<organism evidence="2 3">
    <name type="scientific">Cuscuta australis</name>
    <dbReference type="NCBI Taxonomy" id="267555"/>
    <lineage>
        <taxon>Eukaryota</taxon>
        <taxon>Viridiplantae</taxon>
        <taxon>Streptophyta</taxon>
        <taxon>Embryophyta</taxon>
        <taxon>Tracheophyta</taxon>
        <taxon>Spermatophyta</taxon>
        <taxon>Magnoliopsida</taxon>
        <taxon>eudicotyledons</taxon>
        <taxon>Gunneridae</taxon>
        <taxon>Pentapetalae</taxon>
        <taxon>asterids</taxon>
        <taxon>lamiids</taxon>
        <taxon>Solanales</taxon>
        <taxon>Convolvulaceae</taxon>
        <taxon>Cuscuteae</taxon>
        <taxon>Cuscuta</taxon>
        <taxon>Cuscuta subgen. Grammica</taxon>
        <taxon>Cuscuta sect. Cleistogrammica</taxon>
    </lineage>
</organism>
<dbReference type="Proteomes" id="UP000249390">
    <property type="component" value="Unassembled WGS sequence"/>
</dbReference>
<reference evidence="2 3" key="1">
    <citation type="submission" date="2018-06" db="EMBL/GenBank/DDBJ databases">
        <title>The Genome of Cuscuta australis (Dodder) Provides Insight into the Evolution of Plant Parasitism.</title>
        <authorList>
            <person name="Liu H."/>
        </authorList>
    </citation>
    <scope>NUCLEOTIDE SEQUENCE [LARGE SCALE GENOMIC DNA]</scope>
    <source>
        <strain evidence="3">cv. Yunnan</strain>
        <tissue evidence="2">Vines</tissue>
    </source>
</reference>
<protein>
    <submittedName>
        <fullName evidence="2">Uncharacterized protein</fullName>
    </submittedName>
</protein>
<evidence type="ECO:0000313" key="3">
    <source>
        <dbReference type="Proteomes" id="UP000249390"/>
    </source>
</evidence>
<evidence type="ECO:0000256" key="1">
    <source>
        <dbReference type="SAM" id="MobiDB-lite"/>
    </source>
</evidence>
<sequence length="186" mass="21825">MFLSYLQSFFAFVPFFITASFCLSSKSCKLEKCILVLKQIFLMILNVAKTKVSHAPVSIIKFLELCETAVALDKDKLNEELVKLRRLRKFCYFIFKNPVVYNRNDEFKYLFKIKNLVEMDELGFKNHVELKGCFDDYVKRITKGDRELHQIKCFNSQINIAKGPKKEKKHGAKVGRMKKPCFENEE</sequence>
<dbReference type="EMBL" id="NQVE01000215">
    <property type="protein sequence ID" value="RAL37641.1"/>
    <property type="molecule type" value="Genomic_DNA"/>
</dbReference>